<dbReference type="Pfam" id="PF01863">
    <property type="entry name" value="YgjP-like"/>
    <property type="match status" value="1"/>
</dbReference>
<gene>
    <name evidence="2" type="ORF">NITFAB_2029</name>
</gene>
<dbReference type="PANTHER" id="PTHR30399">
    <property type="entry name" value="UNCHARACTERIZED PROTEIN YGJP"/>
    <property type="match status" value="1"/>
</dbReference>
<name>A0A2X0SKQ1_9PROT</name>
<dbReference type="InterPro" id="IPR002725">
    <property type="entry name" value="YgjP-like_metallopeptidase"/>
</dbReference>
<proteinExistence type="predicted"/>
<reference evidence="2" key="1">
    <citation type="submission" date="2018-05" db="EMBL/GenBank/DDBJ databases">
        <authorList>
            <person name="Lanie J.A."/>
            <person name="Ng W.-L."/>
            <person name="Kazmierczak K.M."/>
            <person name="Andrzejewski T.M."/>
            <person name="Davidsen T.M."/>
            <person name="Wayne K.J."/>
            <person name="Tettelin H."/>
            <person name="Glass J.I."/>
            <person name="Rusch D."/>
            <person name="Podicherti R."/>
            <person name="Tsui H.-C.T."/>
            <person name="Winkler M.E."/>
        </authorList>
    </citation>
    <scope>NUCLEOTIDE SEQUENCE</scope>
    <source>
        <strain evidence="2">KNB</strain>
    </source>
</reference>
<evidence type="ECO:0000259" key="1">
    <source>
        <dbReference type="Pfam" id="PF01863"/>
    </source>
</evidence>
<organism evidence="2">
    <name type="scientific">Candidatus Nitrotoga fabula</name>
    <dbReference type="NCBI Taxonomy" id="2182327"/>
    <lineage>
        <taxon>Bacteria</taxon>
        <taxon>Pseudomonadati</taxon>
        <taxon>Pseudomonadota</taxon>
        <taxon>Betaproteobacteria</taxon>
        <taxon>Nitrosomonadales</taxon>
        <taxon>Gallionellaceae</taxon>
        <taxon>Candidatus Nitrotoga</taxon>
    </lineage>
</organism>
<dbReference type="InterPro" id="IPR053136">
    <property type="entry name" value="UTP_pyrophosphatase-like"/>
</dbReference>
<protein>
    <recommendedName>
        <fullName evidence="1">YgjP-like metallopeptidase domain-containing protein</fullName>
    </recommendedName>
</protein>
<feature type="domain" description="YgjP-like metallopeptidase" evidence="1">
    <location>
        <begin position="38"/>
        <end position="242"/>
    </location>
</feature>
<dbReference type="CDD" id="cd07344">
    <property type="entry name" value="M48_yhfN_like"/>
    <property type="match status" value="1"/>
</dbReference>
<dbReference type="EMBL" id="LS423452">
    <property type="protein sequence ID" value="SPS06436.1"/>
    <property type="molecule type" value="Genomic_DNA"/>
</dbReference>
<evidence type="ECO:0000313" key="2">
    <source>
        <dbReference type="EMBL" id="SPS06436.1"/>
    </source>
</evidence>
<accession>A0A2X0SKQ1</accession>
<sequence length="249" mass="28822">MTRFKLHNLPPPSEIEQRTVNLEGNSVTFTLKRSNRRRSIGLRIDSRGLTISMPLHAPEEWLQNVLQEKSSWVTSSLKNWQIRKSTPPSWQDGKTISFLGEPLTLRVVTSLFAAPPLHQSAQLIVYATNATNEALIKHNVMQWYQNEAIRLFRSRVAHYAPLLNTSPQMVKLSAARTRWGSCSVRGIIRLNWQLIKMPQLLIDYVVVHELAHLIEMNHSAAFWQLVETACPDYAKRRMELKQWQIELHQ</sequence>
<dbReference type="PANTHER" id="PTHR30399:SF1">
    <property type="entry name" value="UTP PYROPHOSPHATASE"/>
    <property type="match status" value="1"/>
</dbReference>
<dbReference type="Gene3D" id="3.30.2010.10">
    <property type="entry name" value="Metalloproteases ('zincins'), catalytic domain"/>
    <property type="match status" value="1"/>
</dbReference>
<dbReference type="AlphaFoldDB" id="A0A2X0SKQ1"/>